<proteinExistence type="predicted"/>
<evidence type="ECO:0000313" key="1">
    <source>
        <dbReference type="EMBL" id="KAE8263556.1"/>
    </source>
</evidence>
<dbReference type="Proteomes" id="UP000078113">
    <property type="component" value="Unassembled WGS sequence"/>
</dbReference>
<sequence length="93" mass="10229">MLSPMLTPAAQDLLVARGLLQTDGPSVLRQFKPLGLSDEQLRRVMKADTNLPAKFETSKGAAKIGNLMWSEVCDILLAETRKRSFVEVRTGLS</sequence>
<reference evidence="1" key="2">
    <citation type="journal article" date="2019" name="IMA Fungus">
        <title>Genome sequencing and comparison of five Tilletia species to identify candidate genes for the detection of regulated species infecting wheat.</title>
        <authorList>
            <person name="Nguyen H.D.T."/>
            <person name="Sultana T."/>
            <person name="Kesanakurti P."/>
            <person name="Hambleton S."/>
        </authorList>
    </citation>
    <scope>NUCLEOTIDE SEQUENCE</scope>
    <source>
        <strain evidence="1">DAOMC 236422</strain>
    </source>
</reference>
<gene>
    <name evidence="1" type="ORF">A4X09_0g7200</name>
</gene>
<name>A0A8X7N2A8_9BASI</name>
<organism evidence="1 2">
    <name type="scientific">Tilletia walkeri</name>
    <dbReference type="NCBI Taxonomy" id="117179"/>
    <lineage>
        <taxon>Eukaryota</taxon>
        <taxon>Fungi</taxon>
        <taxon>Dikarya</taxon>
        <taxon>Basidiomycota</taxon>
        <taxon>Ustilaginomycotina</taxon>
        <taxon>Exobasidiomycetes</taxon>
        <taxon>Tilletiales</taxon>
        <taxon>Tilletiaceae</taxon>
        <taxon>Tilletia</taxon>
    </lineage>
</organism>
<dbReference type="AlphaFoldDB" id="A0A8X7N2A8"/>
<comment type="caution">
    <text evidence="1">The sequence shown here is derived from an EMBL/GenBank/DDBJ whole genome shotgun (WGS) entry which is preliminary data.</text>
</comment>
<accession>A0A8X7N2A8</accession>
<evidence type="ECO:0000313" key="2">
    <source>
        <dbReference type="Proteomes" id="UP000078113"/>
    </source>
</evidence>
<protein>
    <submittedName>
        <fullName evidence="1">Uncharacterized protein</fullName>
    </submittedName>
</protein>
<dbReference type="EMBL" id="LWDG02000636">
    <property type="protein sequence ID" value="KAE8263556.1"/>
    <property type="molecule type" value="Genomic_DNA"/>
</dbReference>
<reference evidence="1" key="1">
    <citation type="submission" date="2016-04" db="EMBL/GenBank/DDBJ databases">
        <authorList>
            <person name="Nguyen H.D."/>
            <person name="Samba Siva P."/>
            <person name="Cullis J."/>
            <person name="Levesque C.A."/>
            <person name="Hambleton S."/>
        </authorList>
    </citation>
    <scope>NUCLEOTIDE SEQUENCE</scope>
    <source>
        <strain evidence="1">DAOMC 236422</strain>
    </source>
</reference>
<keyword evidence="2" id="KW-1185">Reference proteome</keyword>